<evidence type="ECO:0000256" key="4">
    <source>
        <dbReference type="HAMAP-Rule" id="MF_00720"/>
    </source>
</evidence>
<dbReference type="Proteomes" id="UP000532440">
    <property type="component" value="Unassembled WGS sequence"/>
</dbReference>
<evidence type="ECO:0000313" key="6">
    <source>
        <dbReference type="Proteomes" id="UP000532440"/>
    </source>
</evidence>
<name>A0A7W8M889_9BURK</name>
<dbReference type="GO" id="GO:1990077">
    <property type="term" value="C:primosome complex"/>
    <property type="evidence" value="ECO:0007669"/>
    <property type="project" value="UniProtKB-UniRule"/>
</dbReference>
<dbReference type="HAMAP" id="MF_00720">
    <property type="entry name" value="PriB"/>
    <property type="match status" value="1"/>
</dbReference>
<evidence type="ECO:0000256" key="2">
    <source>
        <dbReference type="ARBA" id="ARBA00022705"/>
    </source>
</evidence>
<evidence type="ECO:0000313" key="5">
    <source>
        <dbReference type="EMBL" id="MBB5271015.1"/>
    </source>
</evidence>
<sequence length="100" mass="10702">MRANRIELLGRLAARESLRYSPAGIPILSASLQHESGQQEAGAERKVELEIAAVFAGPLASSADRVPLGAGLQVGGFLAPKRRSSKQLVLHVTEFELIEV</sequence>
<dbReference type="RefSeq" id="WP_183964916.1">
    <property type="nucleotide sequence ID" value="NZ_BAABEW010000017.1"/>
</dbReference>
<comment type="caution">
    <text evidence="5">The sequence shown here is derived from an EMBL/GenBank/DDBJ whole genome shotgun (WGS) entry which is preliminary data.</text>
</comment>
<accession>A0A7W8M889</accession>
<gene>
    <name evidence="4" type="primary">priB</name>
    <name evidence="5" type="ORF">HNQ70_001019</name>
</gene>
<dbReference type="EMBL" id="JACHGB010000002">
    <property type="protein sequence ID" value="MBB5271015.1"/>
    <property type="molecule type" value="Genomic_DNA"/>
</dbReference>
<dbReference type="InterPro" id="IPR012340">
    <property type="entry name" value="NA-bd_OB-fold"/>
</dbReference>
<comment type="function">
    <text evidence="4">Involved in the restart of stalled replication forks, which reloads the replicative helicase on sites other than the origin of replication; the PriA-PriB pathway is the major replication restart pathway. During primosome assembly it facilitates complex formation between PriA and DnaT on DNA; stabilizes PriA on DNA. Stimulates the DNA unwinding activity of PriA helicase.</text>
</comment>
<dbReference type="GO" id="GO:0003697">
    <property type="term" value="F:single-stranded DNA binding"/>
    <property type="evidence" value="ECO:0007669"/>
    <property type="project" value="UniProtKB-UniRule"/>
</dbReference>
<dbReference type="InterPro" id="IPR000424">
    <property type="entry name" value="Primosome_PriB/ssb"/>
</dbReference>
<dbReference type="Pfam" id="PF22657">
    <property type="entry name" value="SSB_1"/>
    <property type="match status" value="1"/>
</dbReference>
<dbReference type="AlphaFoldDB" id="A0A7W8M889"/>
<organism evidence="5 6">
    <name type="scientific">Quisquiliibacterium transsilvanicum</name>
    <dbReference type="NCBI Taxonomy" id="1549638"/>
    <lineage>
        <taxon>Bacteria</taxon>
        <taxon>Pseudomonadati</taxon>
        <taxon>Pseudomonadota</taxon>
        <taxon>Betaproteobacteria</taxon>
        <taxon>Burkholderiales</taxon>
        <taxon>Burkholderiaceae</taxon>
        <taxon>Quisquiliibacterium</taxon>
    </lineage>
</organism>
<dbReference type="SUPFAM" id="SSF50249">
    <property type="entry name" value="Nucleic acid-binding proteins"/>
    <property type="match status" value="1"/>
</dbReference>
<evidence type="ECO:0000256" key="1">
    <source>
        <dbReference type="ARBA" id="ARBA00022515"/>
    </source>
</evidence>
<evidence type="ECO:0000256" key="3">
    <source>
        <dbReference type="ARBA" id="ARBA00023125"/>
    </source>
</evidence>
<protein>
    <recommendedName>
        <fullName evidence="4">Replication restart protein PriB</fullName>
    </recommendedName>
</protein>
<keyword evidence="3 4" id="KW-0238">DNA-binding</keyword>
<comment type="subunit">
    <text evidence="4">Homodimer. Interacts with PriA and DnaT. Component of the replication restart primosome. Primosome assembly occurs via a 'hand-off' mechanism. PriA binds to replication forks, subsequently PriB then DnaT bind; DnaT then displaces ssDNA to generate the helicase loading substrate.</text>
</comment>
<proteinExistence type="inferred from homology"/>
<keyword evidence="6" id="KW-1185">Reference proteome</keyword>
<keyword evidence="2 4" id="KW-0235">DNA replication</keyword>
<comment type="similarity">
    <text evidence="4">Belongs to the PriB family.</text>
</comment>
<dbReference type="PROSITE" id="PS50935">
    <property type="entry name" value="SSB"/>
    <property type="match status" value="1"/>
</dbReference>
<dbReference type="Gene3D" id="2.40.50.140">
    <property type="entry name" value="Nucleic acid-binding proteins"/>
    <property type="match status" value="1"/>
</dbReference>
<dbReference type="InterPro" id="IPR023646">
    <property type="entry name" value="Prisomal_replication_PriB"/>
</dbReference>
<keyword evidence="1 4" id="KW-0639">Primosome</keyword>
<dbReference type="NCBIfam" id="TIGR04418">
    <property type="entry name" value="PriB_gamma"/>
    <property type="match status" value="1"/>
</dbReference>
<reference evidence="5 6" key="1">
    <citation type="submission" date="2020-08" db="EMBL/GenBank/DDBJ databases">
        <title>Genomic Encyclopedia of Type Strains, Phase IV (KMG-IV): sequencing the most valuable type-strain genomes for metagenomic binning, comparative biology and taxonomic classification.</title>
        <authorList>
            <person name="Goeker M."/>
        </authorList>
    </citation>
    <scope>NUCLEOTIDE SEQUENCE [LARGE SCALE GENOMIC DNA]</scope>
    <source>
        <strain evidence="5 6">DSM 29781</strain>
    </source>
</reference>
<dbReference type="GO" id="GO:0006269">
    <property type="term" value="P:DNA replication, synthesis of primer"/>
    <property type="evidence" value="ECO:0007669"/>
    <property type="project" value="UniProtKB-KW"/>
</dbReference>
<dbReference type="PIRSF" id="PIRSF003135">
    <property type="entry name" value="Primosomal_n"/>
    <property type="match status" value="1"/>
</dbReference>